<protein>
    <submittedName>
        <fullName evidence="1">Uncharacterized protein</fullName>
    </submittedName>
</protein>
<reference evidence="1" key="1">
    <citation type="submission" date="2018-06" db="EMBL/GenBank/DDBJ databases">
        <authorList>
            <person name="Zhirakovskaya E."/>
        </authorList>
    </citation>
    <scope>NUCLEOTIDE SEQUENCE</scope>
</reference>
<sequence>MKLKATITMMLCTAYLPSPAGASGFFENLVNHTKEQVGELVDHTNEQAYERVDQTTNRAKKQLSDQVNQAKQSIGTTSNFSGSMFSSSMDVIGLRLGMTPQNAKAALQAHNTRMRIEEKYDQLSQVPNSKYLRHISATTNRGEQIFIEFAPPPHAPVAVKLSRTTQYAAGARPTLAKTLQALEQKYRTPTLNNNNTTVHQLSWLHDRTGNKIASASTELAQRCTQTFMMSVDHLIISPQLGNTAIAECGESLNIQLTTDTNPMAGRQGIDSGGLVTSLTATLGNAAELIRIAQKTSTHIGKTIQFQAENVTAPKL</sequence>
<organism evidence="1">
    <name type="scientific">hydrothermal vent metagenome</name>
    <dbReference type="NCBI Taxonomy" id="652676"/>
    <lineage>
        <taxon>unclassified sequences</taxon>
        <taxon>metagenomes</taxon>
        <taxon>ecological metagenomes</taxon>
    </lineage>
</organism>
<accession>A0A3B1ADF1</accession>
<name>A0A3B1ADF1_9ZZZZ</name>
<gene>
    <name evidence="1" type="ORF">MNBD_GAMMA20-62</name>
</gene>
<dbReference type="EMBL" id="UOFU01000137">
    <property type="protein sequence ID" value="VAW98063.1"/>
    <property type="molecule type" value="Genomic_DNA"/>
</dbReference>
<dbReference type="AlphaFoldDB" id="A0A3B1ADF1"/>
<evidence type="ECO:0000313" key="1">
    <source>
        <dbReference type="EMBL" id="VAW98063.1"/>
    </source>
</evidence>
<proteinExistence type="predicted"/>